<dbReference type="Gene3D" id="2.30.42.10">
    <property type="match status" value="1"/>
</dbReference>
<reference evidence="5 6" key="1">
    <citation type="submission" date="2024-11" db="EMBL/GenBank/DDBJ databases">
        <title>Adaptive evolution of stress response genes in parasites aligns with host niche diversity.</title>
        <authorList>
            <person name="Hahn C."/>
            <person name="Resl P."/>
        </authorList>
    </citation>
    <scope>NUCLEOTIDE SEQUENCE [LARGE SCALE GENOMIC DNA]</scope>
    <source>
        <strain evidence="5">EGGRZ-B1_66</strain>
        <tissue evidence="5">Body</tissue>
    </source>
</reference>
<keyword evidence="3" id="KW-0677">Repeat</keyword>
<keyword evidence="6" id="KW-1185">Reference proteome</keyword>
<dbReference type="SUPFAM" id="SSF50156">
    <property type="entry name" value="PDZ domain-like"/>
    <property type="match status" value="1"/>
</dbReference>
<dbReference type="PANTHER" id="PTHR46227">
    <property type="entry name" value="GLUTAMATE RECEPTOR-INTERACTING PROTEIN GRIP"/>
    <property type="match status" value="1"/>
</dbReference>
<name>A0ABD2QAK2_9PLAT</name>
<evidence type="ECO:0000256" key="2">
    <source>
        <dbReference type="ARBA" id="ARBA00022490"/>
    </source>
</evidence>
<dbReference type="PROSITE" id="PS50106">
    <property type="entry name" value="PDZ"/>
    <property type="match status" value="1"/>
</dbReference>
<feature type="domain" description="PDZ" evidence="4">
    <location>
        <begin position="2"/>
        <end position="85"/>
    </location>
</feature>
<comment type="subcellular location">
    <subcellularLocation>
        <location evidence="1">Cytoplasm</location>
    </subcellularLocation>
</comment>
<evidence type="ECO:0000256" key="3">
    <source>
        <dbReference type="ARBA" id="ARBA00022737"/>
    </source>
</evidence>
<accession>A0ABD2QAK2</accession>
<sequence length="100" mass="11085">MRVDLHKKPGVNLGLTVSGGSDRGEPPLIANIRPGSIADRSDSLLLNDHILAVNGVWTDNLSHDEIVRLAKHSGPKIHLDIEYDLPDHRELCNSHLNRTR</sequence>
<dbReference type="InterPro" id="IPR043545">
    <property type="entry name" value="GRIP1/2"/>
</dbReference>
<protein>
    <recommendedName>
        <fullName evidence="4">PDZ domain-containing protein</fullName>
    </recommendedName>
</protein>
<dbReference type="Pfam" id="PF00595">
    <property type="entry name" value="PDZ"/>
    <property type="match status" value="1"/>
</dbReference>
<keyword evidence="2" id="KW-0963">Cytoplasm</keyword>
<dbReference type="GO" id="GO:0005737">
    <property type="term" value="C:cytoplasm"/>
    <property type="evidence" value="ECO:0007669"/>
    <property type="project" value="UniProtKB-SubCell"/>
</dbReference>
<gene>
    <name evidence="5" type="ORF">Ciccas_004835</name>
</gene>
<dbReference type="Proteomes" id="UP001626550">
    <property type="component" value="Unassembled WGS sequence"/>
</dbReference>
<dbReference type="SMART" id="SM00228">
    <property type="entry name" value="PDZ"/>
    <property type="match status" value="1"/>
</dbReference>
<dbReference type="InterPro" id="IPR036034">
    <property type="entry name" value="PDZ_sf"/>
</dbReference>
<evidence type="ECO:0000313" key="6">
    <source>
        <dbReference type="Proteomes" id="UP001626550"/>
    </source>
</evidence>
<proteinExistence type="predicted"/>
<evidence type="ECO:0000313" key="5">
    <source>
        <dbReference type="EMBL" id="KAL3316518.1"/>
    </source>
</evidence>
<dbReference type="EMBL" id="JBJKFK010000527">
    <property type="protein sequence ID" value="KAL3316518.1"/>
    <property type="molecule type" value="Genomic_DNA"/>
</dbReference>
<dbReference type="InterPro" id="IPR001478">
    <property type="entry name" value="PDZ"/>
</dbReference>
<dbReference type="AlphaFoldDB" id="A0ABD2QAK2"/>
<comment type="caution">
    <text evidence="5">The sequence shown here is derived from an EMBL/GenBank/DDBJ whole genome shotgun (WGS) entry which is preliminary data.</text>
</comment>
<evidence type="ECO:0000256" key="1">
    <source>
        <dbReference type="ARBA" id="ARBA00004496"/>
    </source>
</evidence>
<dbReference type="PANTHER" id="PTHR46227:SF2">
    <property type="entry name" value="FI03335P"/>
    <property type="match status" value="1"/>
</dbReference>
<organism evidence="5 6">
    <name type="scientific">Cichlidogyrus casuarinus</name>
    <dbReference type="NCBI Taxonomy" id="1844966"/>
    <lineage>
        <taxon>Eukaryota</taxon>
        <taxon>Metazoa</taxon>
        <taxon>Spiralia</taxon>
        <taxon>Lophotrochozoa</taxon>
        <taxon>Platyhelminthes</taxon>
        <taxon>Monogenea</taxon>
        <taxon>Monopisthocotylea</taxon>
        <taxon>Dactylogyridea</taxon>
        <taxon>Ancyrocephalidae</taxon>
        <taxon>Cichlidogyrus</taxon>
    </lineage>
</organism>
<evidence type="ECO:0000259" key="4">
    <source>
        <dbReference type="PROSITE" id="PS50106"/>
    </source>
</evidence>